<dbReference type="GO" id="GO:0005886">
    <property type="term" value="C:plasma membrane"/>
    <property type="evidence" value="ECO:0007669"/>
    <property type="project" value="UniProtKB-SubCell"/>
</dbReference>
<evidence type="ECO:0000313" key="15">
    <source>
        <dbReference type="Proteomes" id="UP000289792"/>
    </source>
</evidence>
<keyword evidence="7 13" id="KW-0406">Ion transport</keyword>
<dbReference type="PANTHER" id="PTHR33445:SF2">
    <property type="entry name" value="ATP SYNTHASE SUBUNIT B', CHLOROPLASTIC"/>
    <property type="match status" value="1"/>
</dbReference>
<evidence type="ECO:0000313" key="14">
    <source>
        <dbReference type="EMBL" id="RXJ49621.1"/>
    </source>
</evidence>
<evidence type="ECO:0000256" key="9">
    <source>
        <dbReference type="ARBA" id="ARBA00023310"/>
    </source>
</evidence>
<gene>
    <name evidence="13" type="primary">atpF</name>
    <name evidence="14" type="ORF">ESZ48_11480</name>
</gene>
<keyword evidence="8 13" id="KW-0472">Membrane</keyword>
<accession>A0A4Q0XFL7</accession>
<comment type="subunit">
    <text evidence="13">F-type ATPases have 2 components, F(1) - the catalytic core - and F(0) - the membrane proton channel. F(1) has five subunits: alpha(3), beta(3), gamma(1), delta(1), epsilon(1). F(0) has three main subunits: a(1), b(2) and c(10-14). The alpha and beta chains form an alternating ring which encloses part of the gamma chain. F(1) is attached to F(0) by a central stalk formed by the gamma and epsilon chains, while a peripheral stalk is formed by the delta and b chains.</text>
</comment>
<keyword evidence="2 13" id="KW-0813">Transport</keyword>
<dbReference type="Pfam" id="PF00430">
    <property type="entry name" value="ATP-synt_B"/>
    <property type="match status" value="1"/>
</dbReference>
<dbReference type="GO" id="GO:0046961">
    <property type="term" value="F:proton-transporting ATPase activity, rotational mechanism"/>
    <property type="evidence" value="ECO:0007669"/>
    <property type="project" value="TreeGrafter"/>
</dbReference>
<organism evidence="14 15">
    <name type="scientific">Gelidibacter gilvus</name>
    <dbReference type="NCBI Taxonomy" id="59602"/>
    <lineage>
        <taxon>Bacteria</taxon>
        <taxon>Pseudomonadati</taxon>
        <taxon>Bacteroidota</taxon>
        <taxon>Flavobacteriia</taxon>
        <taxon>Flavobacteriales</taxon>
        <taxon>Flavobacteriaceae</taxon>
        <taxon>Gelidibacter</taxon>
    </lineage>
</organism>
<dbReference type="NCBIfam" id="TIGR03321">
    <property type="entry name" value="alt_F1F0_F0_B"/>
    <property type="match status" value="1"/>
</dbReference>
<comment type="similarity">
    <text evidence="1 13">Belongs to the ATPase B chain family.</text>
</comment>
<keyword evidence="5 13" id="KW-0375">Hydrogen ion transport</keyword>
<evidence type="ECO:0000256" key="11">
    <source>
        <dbReference type="ARBA" id="ARBA00025614"/>
    </source>
</evidence>
<comment type="function">
    <text evidence="10 13">F(1)F(0) ATP synthase produces ATP from ADP in the presence of a proton or sodium gradient. F-type ATPases consist of two structural domains, F(1) containing the extramembraneous catalytic core and F(0) containing the membrane proton channel, linked together by a central stalk and a peripheral stalk. During catalysis, ATP synthesis in the catalytic domain of F(1) is coupled via a rotary mechanism of the central stalk subunits to proton translocation.</text>
</comment>
<keyword evidence="9 13" id="KW-0066">ATP synthesis</keyword>
<evidence type="ECO:0000256" key="2">
    <source>
        <dbReference type="ARBA" id="ARBA00022448"/>
    </source>
</evidence>
<evidence type="ECO:0000256" key="1">
    <source>
        <dbReference type="ARBA" id="ARBA00005513"/>
    </source>
</evidence>
<evidence type="ECO:0000256" key="13">
    <source>
        <dbReference type="HAMAP-Rule" id="MF_01398"/>
    </source>
</evidence>
<comment type="subcellular location">
    <subcellularLocation>
        <location evidence="13">Cell membrane</location>
        <topology evidence="13">Single-pass membrane protein</topology>
    </subcellularLocation>
    <subcellularLocation>
        <location evidence="12">Endomembrane system</location>
        <topology evidence="12">Single-pass membrane protein</topology>
    </subcellularLocation>
</comment>
<proteinExistence type="inferred from homology"/>
<dbReference type="RefSeq" id="WP_129017631.1">
    <property type="nucleotide sequence ID" value="NZ_SDDZ01000006.1"/>
</dbReference>
<evidence type="ECO:0000256" key="7">
    <source>
        <dbReference type="ARBA" id="ARBA00023065"/>
    </source>
</evidence>
<keyword evidence="13" id="KW-1003">Cell membrane</keyword>
<comment type="caution">
    <text evidence="14">The sequence shown here is derived from an EMBL/GenBank/DDBJ whole genome shotgun (WGS) entry which is preliminary data.</text>
</comment>
<comment type="function">
    <text evidence="11">Component of the F(0) channel, it forms part of the peripheral stalk, linking F(1) to F(0). The b'-subunit is a diverged and duplicated form of b found in plants and photosynthetic bacteria.</text>
</comment>
<dbReference type="GO" id="GO:0045259">
    <property type="term" value="C:proton-transporting ATP synthase complex"/>
    <property type="evidence" value="ECO:0007669"/>
    <property type="project" value="UniProtKB-KW"/>
</dbReference>
<dbReference type="GO" id="GO:0012505">
    <property type="term" value="C:endomembrane system"/>
    <property type="evidence" value="ECO:0007669"/>
    <property type="project" value="UniProtKB-SubCell"/>
</dbReference>
<evidence type="ECO:0000256" key="10">
    <source>
        <dbReference type="ARBA" id="ARBA00025198"/>
    </source>
</evidence>
<protein>
    <recommendedName>
        <fullName evidence="13">ATP synthase subunit b</fullName>
    </recommendedName>
    <alternativeName>
        <fullName evidence="13">ATP synthase F(0) sector subunit b</fullName>
    </alternativeName>
    <alternativeName>
        <fullName evidence="13">ATPase subunit I</fullName>
    </alternativeName>
    <alternativeName>
        <fullName evidence="13">F-type ATPase subunit b</fullName>
        <shortName evidence="13">F-ATPase subunit b</shortName>
    </alternativeName>
</protein>
<evidence type="ECO:0000256" key="3">
    <source>
        <dbReference type="ARBA" id="ARBA00022547"/>
    </source>
</evidence>
<dbReference type="Proteomes" id="UP000289792">
    <property type="component" value="Unassembled WGS sequence"/>
</dbReference>
<dbReference type="EMBL" id="SDDZ01000006">
    <property type="protein sequence ID" value="RXJ49621.1"/>
    <property type="molecule type" value="Genomic_DNA"/>
</dbReference>
<evidence type="ECO:0000256" key="4">
    <source>
        <dbReference type="ARBA" id="ARBA00022692"/>
    </source>
</evidence>
<name>A0A4Q0XFL7_9FLAO</name>
<evidence type="ECO:0000256" key="8">
    <source>
        <dbReference type="ARBA" id="ARBA00023136"/>
    </source>
</evidence>
<dbReference type="InterPro" id="IPR050059">
    <property type="entry name" value="ATP_synthase_B_chain"/>
</dbReference>
<dbReference type="CDD" id="cd06503">
    <property type="entry name" value="ATP-synt_Fo_b"/>
    <property type="match status" value="1"/>
</dbReference>
<evidence type="ECO:0000256" key="12">
    <source>
        <dbReference type="ARBA" id="ARBA00037847"/>
    </source>
</evidence>
<keyword evidence="4 13" id="KW-0812">Transmembrane</keyword>
<keyword evidence="6 13" id="KW-1133">Transmembrane helix</keyword>
<reference evidence="14 15" key="1">
    <citation type="submission" date="2019-01" db="EMBL/GenBank/DDBJ databases">
        <title>Genome sequence of the Antarctic species Gelidibacter gilvus ACAM 158(T).</title>
        <authorList>
            <person name="Bowman J.P."/>
        </authorList>
    </citation>
    <scope>NUCLEOTIDE SEQUENCE [LARGE SCALE GENOMIC DNA]</scope>
    <source>
        <strain evidence="14 15">IC158</strain>
    </source>
</reference>
<evidence type="ECO:0000256" key="5">
    <source>
        <dbReference type="ARBA" id="ARBA00022781"/>
    </source>
</evidence>
<dbReference type="HAMAP" id="MF_01398">
    <property type="entry name" value="ATP_synth_b_bprime"/>
    <property type="match status" value="1"/>
</dbReference>
<dbReference type="InterPro" id="IPR017707">
    <property type="entry name" value="Alt_ATP_synth_F0_bsu"/>
</dbReference>
<dbReference type="PANTHER" id="PTHR33445">
    <property type="entry name" value="ATP SYNTHASE SUBUNIT B', CHLOROPLASTIC"/>
    <property type="match status" value="1"/>
</dbReference>
<dbReference type="OrthoDB" id="282095at2"/>
<keyword evidence="15" id="KW-1185">Reference proteome</keyword>
<sequence>MEINWFTVIAQIVNFLILVWLLKRFLYKPVLDAIDARENKIAAQLEDAATKKAEAKKDQDLFRQKNEAFDKERVAKMNKVHEQIDSEKQRLLEEVRKESTVLRSKFEESLKQQEQEIVDRLKRKTKDAVFEIARKTLSDLADVSLEQQVVTVFIEKIRNLDGAAKTKFMDALKDNEGSITIKSVFYLSDSSKQELEKAMEKITEKQNDFRYELEPELVSGIKIETASYQLSWTIDSYLEALKKESIITKEKENAID</sequence>
<keyword evidence="3 13" id="KW-0138">CF(0)</keyword>
<dbReference type="AlphaFoldDB" id="A0A4Q0XFL7"/>
<feature type="transmembrane region" description="Helical" evidence="13">
    <location>
        <begin position="6"/>
        <end position="22"/>
    </location>
</feature>
<dbReference type="InterPro" id="IPR002146">
    <property type="entry name" value="ATP_synth_b/b'su_bac/chlpt"/>
</dbReference>
<dbReference type="GO" id="GO:0046933">
    <property type="term" value="F:proton-transporting ATP synthase activity, rotational mechanism"/>
    <property type="evidence" value="ECO:0007669"/>
    <property type="project" value="UniProtKB-UniRule"/>
</dbReference>
<evidence type="ECO:0000256" key="6">
    <source>
        <dbReference type="ARBA" id="ARBA00022989"/>
    </source>
</evidence>